<comment type="subcellular location">
    <subcellularLocation>
        <location evidence="12">Cell membrane</location>
        <topology evidence="12">Single-pass membrane protein</topology>
    </subcellularLocation>
    <subcellularLocation>
        <location evidence="11">Endomembrane system</location>
        <topology evidence="11">Single-pass membrane protein</topology>
    </subcellularLocation>
</comment>
<comment type="function">
    <text evidence="12">Component of the F(0) channel, it forms part of the peripheral stalk, linking F(1) to F(0).</text>
</comment>
<dbReference type="Pfam" id="PF00430">
    <property type="entry name" value="ATP-synt_B"/>
    <property type="match status" value="1"/>
</dbReference>
<dbReference type="InterPro" id="IPR050059">
    <property type="entry name" value="ATP_synthase_B_chain"/>
</dbReference>
<evidence type="ECO:0000256" key="1">
    <source>
        <dbReference type="ARBA" id="ARBA00005513"/>
    </source>
</evidence>
<comment type="similarity">
    <text evidence="1 12 13">Belongs to the ATPase B chain family.</text>
</comment>
<keyword evidence="2 12" id="KW-0813">Transport</keyword>
<reference evidence="15 16" key="1">
    <citation type="journal article" date="2016" name="Nat. Commun.">
        <title>Thousands of microbial genomes shed light on interconnected biogeochemical processes in an aquifer system.</title>
        <authorList>
            <person name="Anantharaman K."/>
            <person name="Brown C.T."/>
            <person name="Hug L.A."/>
            <person name="Sharon I."/>
            <person name="Castelle C.J."/>
            <person name="Probst A.J."/>
            <person name="Thomas B.C."/>
            <person name="Singh A."/>
            <person name="Wilkins M.J."/>
            <person name="Karaoz U."/>
            <person name="Brodie E.L."/>
            <person name="Williams K.H."/>
            <person name="Hubbard S.S."/>
            <person name="Banfield J.F."/>
        </authorList>
    </citation>
    <scope>NUCLEOTIDE SEQUENCE [LARGE SCALE GENOMIC DNA]</scope>
</reference>
<evidence type="ECO:0000256" key="7">
    <source>
        <dbReference type="ARBA" id="ARBA00023065"/>
    </source>
</evidence>
<evidence type="ECO:0000256" key="8">
    <source>
        <dbReference type="ARBA" id="ARBA00023136"/>
    </source>
</evidence>
<keyword evidence="9 12" id="KW-0066">ATP synthesis</keyword>
<evidence type="ECO:0000256" key="3">
    <source>
        <dbReference type="ARBA" id="ARBA00022547"/>
    </source>
</evidence>
<dbReference type="HAMAP" id="MF_01398">
    <property type="entry name" value="ATP_synth_b_bprime"/>
    <property type="match status" value="1"/>
</dbReference>
<evidence type="ECO:0000256" key="6">
    <source>
        <dbReference type="ARBA" id="ARBA00022989"/>
    </source>
</evidence>
<evidence type="ECO:0000256" key="11">
    <source>
        <dbReference type="ARBA" id="ARBA00037847"/>
    </source>
</evidence>
<evidence type="ECO:0000313" key="15">
    <source>
        <dbReference type="EMBL" id="OGK73578.1"/>
    </source>
</evidence>
<evidence type="ECO:0000256" key="12">
    <source>
        <dbReference type="HAMAP-Rule" id="MF_01398"/>
    </source>
</evidence>
<organism evidence="15 16">
    <name type="scientific">Candidatus Roizmanbacteria bacterium RIFOXYD1_FULL_38_12</name>
    <dbReference type="NCBI Taxonomy" id="1802093"/>
    <lineage>
        <taxon>Bacteria</taxon>
        <taxon>Candidatus Roizmaniibacteriota</taxon>
    </lineage>
</organism>
<evidence type="ECO:0000313" key="16">
    <source>
        <dbReference type="Proteomes" id="UP000177050"/>
    </source>
</evidence>
<dbReference type="CDD" id="cd06503">
    <property type="entry name" value="ATP-synt_Fo_b"/>
    <property type="match status" value="1"/>
</dbReference>
<dbReference type="GO" id="GO:0005886">
    <property type="term" value="C:plasma membrane"/>
    <property type="evidence" value="ECO:0007669"/>
    <property type="project" value="UniProtKB-SubCell"/>
</dbReference>
<evidence type="ECO:0000256" key="13">
    <source>
        <dbReference type="RuleBase" id="RU003848"/>
    </source>
</evidence>
<protein>
    <recommendedName>
        <fullName evidence="12">ATP synthase subunit b</fullName>
    </recommendedName>
    <alternativeName>
        <fullName evidence="12">ATP synthase F(0) sector subunit b</fullName>
    </alternativeName>
    <alternativeName>
        <fullName evidence="12">ATPase subunit I</fullName>
    </alternativeName>
    <alternativeName>
        <fullName evidence="12">F-type ATPase subunit b</fullName>
        <shortName evidence="12">F-ATPase subunit b</shortName>
    </alternativeName>
</protein>
<comment type="function">
    <text evidence="10 12">F(1)F(0) ATP synthase produces ATP from ADP in the presence of a proton or sodium gradient. F-type ATPases consist of two structural domains, F(1) containing the extramembraneous catalytic core and F(0) containing the membrane proton channel, linked together by a central stalk and a peripheral stalk. During catalysis, ATP synthesis in the catalytic domain of F(1) is coupled via a rotary mechanism of the central stalk subunits to proton translocation.</text>
</comment>
<evidence type="ECO:0000256" key="4">
    <source>
        <dbReference type="ARBA" id="ARBA00022692"/>
    </source>
</evidence>
<keyword evidence="12" id="KW-1003">Cell membrane</keyword>
<evidence type="ECO:0000256" key="2">
    <source>
        <dbReference type="ARBA" id="ARBA00022448"/>
    </source>
</evidence>
<evidence type="ECO:0000256" key="14">
    <source>
        <dbReference type="SAM" id="Coils"/>
    </source>
</evidence>
<evidence type="ECO:0000256" key="5">
    <source>
        <dbReference type="ARBA" id="ARBA00022781"/>
    </source>
</evidence>
<keyword evidence="14" id="KW-0175">Coiled coil</keyword>
<dbReference type="PANTHER" id="PTHR33445">
    <property type="entry name" value="ATP SYNTHASE SUBUNIT B', CHLOROPLASTIC"/>
    <property type="match status" value="1"/>
</dbReference>
<proteinExistence type="inferred from homology"/>
<dbReference type="PANTHER" id="PTHR33445:SF2">
    <property type="entry name" value="ATP SYNTHASE SUBUNIT B', CHLOROPLASTIC"/>
    <property type="match status" value="1"/>
</dbReference>
<dbReference type="GO" id="GO:0046933">
    <property type="term" value="F:proton-transporting ATP synthase activity, rotational mechanism"/>
    <property type="evidence" value="ECO:0007669"/>
    <property type="project" value="UniProtKB-UniRule"/>
</dbReference>
<dbReference type="GO" id="GO:0012505">
    <property type="term" value="C:endomembrane system"/>
    <property type="evidence" value="ECO:0007669"/>
    <property type="project" value="UniProtKB-SubCell"/>
</dbReference>
<comment type="subunit">
    <text evidence="12">F-type ATPases have 2 components, F(1) - the catalytic core - and F(0) - the membrane proton channel. F(1) has five subunits: alpha(3), beta(3), gamma(1), delta(1), epsilon(1). F(0) has three main subunits: a(1), b(2) and c(10-14). The alpha and beta chains form an alternating ring which encloses part of the gamma chain. F(1) is attached to F(0) by a central stalk formed by the gamma and epsilon chains, while a peripheral stalk is formed by the delta and b chains.</text>
</comment>
<keyword evidence="7 12" id="KW-0406">Ion transport</keyword>
<keyword evidence="6 12" id="KW-1133">Transmembrane helix</keyword>
<evidence type="ECO:0000256" key="10">
    <source>
        <dbReference type="ARBA" id="ARBA00025198"/>
    </source>
</evidence>
<keyword evidence="5 12" id="KW-0375">Hydrogen ion transport</keyword>
<dbReference type="GO" id="GO:0046961">
    <property type="term" value="F:proton-transporting ATPase activity, rotational mechanism"/>
    <property type="evidence" value="ECO:0007669"/>
    <property type="project" value="TreeGrafter"/>
</dbReference>
<evidence type="ECO:0000256" key="9">
    <source>
        <dbReference type="ARBA" id="ARBA00023310"/>
    </source>
</evidence>
<comment type="caution">
    <text evidence="15">The sequence shown here is derived from an EMBL/GenBank/DDBJ whole genome shotgun (WGS) entry which is preliminary data.</text>
</comment>
<keyword evidence="3 12" id="KW-0138">CF(0)</keyword>
<gene>
    <name evidence="12" type="primary">atpF</name>
    <name evidence="15" type="ORF">A3K52_02180</name>
</gene>
<feature type="coiled-coil region" evidence="14">
    <location>
        <begin position="55"/>
        <end position="115"/>
    </location>
</feature>
<keyword evidence="8 12" id="KW-0472">Membrane</keyword>
<sequence>MDKLGVDIKLLVAQLTNFALFFFIFQKFIAKPFLHFIKNEEKKDKERIKFQEEMSNQKELMIKEEAKNKEELNKQVKNILDEAKKEADVIKKSLIEQARKEAADLAQDSKKQLAEEARLMDQSLKRKAADLSVILVKQALKDYLNENAQKDITSQILSRLPNQHN</sequence>
<dbReference type="InterPro" id="IPR002146">
    <property type="entry name" value="ATP_synth_b/b'su_bac/chlpt"/>
</dbReference>
<name>A0A1F7L0E6_9BACT</name>
<dbReference type="Proteomes" id="UP000177050">
    <property type="component" value="Unassembled WGS sequence"/>
</dbReference>
<dbReference type="GO" id="GO:0045259">
    <property type="term" value="C:proton-transporting ATP synthase complex"/>
    <property type="evidence" value="ECO:0007669"/>
    <property type="project" value="UniProtKB-KW"/>
</dbReference>
<accession>A0A1F7L0E6</accession>
<keyword evidence="4 12" id="KW-0812">Transmembrane</keyword>
<dbReference type="AlphaFoldDB" id="A0A1F7L0E6"/>
<dbReference type="EMBL" id="MGBR01000001">
    <property type="protein sequence ID" value="OGK73578.1"/>
    <property type="molecule type" value="Genomic_DNA"/>
</dbReference>